<dbReference type="SMART" id="SM00388">
    <property type="entry name" value="HisKA"/>
    <property type="match status" value="1"/>
</dbReference>
<evidence type="ECO:0000313" key="9">
    <source>
        <dbReference type="EMBL" id="NID16703.1"/>
    </source>
</evidence>
<dbReference type="Pfam" id="PF02518">
    <property type="entry name" value="HATPase_c"/>
    <property type="match status" value="1"/>
</dbReference>
<dbReference type="SMART" id="SM00387">
    <property type="entry name" value="HATPase_c"/>
    <property type="match status" value="1"/>
</dbReference>
<keyword evidence="4" id="KW-0808">Transferase</keyword>
<evidence type="ECO:0000256" key="5">
    <source>
        <dbReference type="ARBA" id="ARBA00022777"/>
    </source>
</evidence>
<dbReference type="SUPFAM" id="SSF55874">
    <property type="entry name" value="ATPase domain of HSP90 chaperone/DNA topoisomerase II/histidine kinase"/>
    <property type="match status" value="1"/>
</dbReference>
<evidence type="ECO:0000259" key="8">
    <source>
        <dbReference type="PROSITE" id="PS50109"/>
    </source>
</evidence>
<dbReference type="PANTHER" id="PTHR43711">
    <property type="entry name" value="TWO-COMPONENT HISTIDINE KINASE"/>
    <property type="match status" value="1"/>
</dbReference>
<dbReference type="AlphaFoldDB" id="A0A7X5QWG5"/>
<dbReference type="InterPro" id="IPR036890">
    <property type="entry name" value="HATPase_C_sf"/>
</dbReference>
<sequence>MRQEQSSTRRTLRAARDQALEVAAAKDRFVVVAAHELRQPLAAMMMQADLIRRLGTQRDDETLRELGDEIRAMVRRQARLVGDLLDVSRARVGKLRLEVQPLDLGALVTRVARAMAKTVPSVRLRLDIAPAGALPFCADSVRIEQIVSNLMENALKFAGVHGVVEVSVAADAGFARITVADNGRGIAPEAVEGLFELFGQEEDRPEVPGSACAGLGIGLALVSELASAHGGRVRAYSEGVGKGAAFSVWLPLAPARYVQAYETTTCLDRPAPHSQGRRSCSTSSCRPPLKATATTGMSGALVT</sequence>
<name>A0A7X5QWG5_9GAMM</name>
<dbReference type="InterPro" id="IPR005467">
    <property type="entry name" value="His_kinase_dom"/>
</dbReference>
<dbReference type="PROSITE" id="PS50109">
    <property type="entry name" value="HIS_KIN"/>
    <property type="match status" value="1"/>
</dbReference>
<evidence type="ECO:0000256" key="2">
    <source>
        <dbReference type="ARBA" id="ARBA00012438"/>
    </source>
</evidence>
<dbReference type="InterPro" id="IPR003661">
    <property type="entry name" value="HisK_dim/P_dom"/>
</dbReference>
<dbReference type="InterPro" id="IPR050736">
    <property type="entry name" value="Sensor_HK_Regulatory"/>
</dbReference>
<evidence type="ECO:0000313" key="10">
    <source>
        <dbReference type="Proteomes" id="UP000518878"/>
    </source>
</evidence>
<dbReference type="Gene3D" id="1.10.287.130">
    <property type="match status" value="1"/>
</dbReference>
<evidence type="ECO:0000256" key="3">
    <source>
        <dbReference type="ARBA" id="ARBA00022553"/>
    </source>
</evidence>
<dbReference type="SUPFAM" id="SSF47384">
    <property type="entry name" value="Homodimeric domain of signal transducing histidine kinase"/>
    <property type="match status" value="1"/>
</dbReference>
<dbReference type="RefSeq" id="WP_166700326.1">
    <property type="nucleotide sequence ID" value="NZ_JAAQTL010000001.1"/>
</dbReference>
<dbReference type="Gene3D" id="3.30.565.10">
    <property type="entry name" value="Histidine kinase-like ATPase, C-terminal domain"/>
    <property type="match status" value="1"/>
</dbReference>
<feature type="compositionally biased region" description="Low complexity" evidence="7">
    <location>
        <begin position="277"/>
        <end position="286"/>
    </location>
</feature>
<keyword evidence="3" id="KW-0597">Phosphoprotein</keyword>
<feature type="region of interest" description="Disordered" evidence="7">
    <location>
        <begin position="268"/>
        <end position="303"/>
    </location>
</feature>
<dbReference type="InterPro" id="IPR004358">
    <property type="entry name" value="Sig_transdc_His_kin-like_C"/>
</dbReference>
<evidence type="ECO:0000256" key="6">
    <source>
        <dbReference type="ARBA" id="ARBA00023012"/>
    </source>
</evidence>
<dbReference type="InterPro" id="IPR036097">
    <property type="entry name" value="HisK_dim/P_sf"/>
</dbReference>
<dbReference type="EMBL" id="JAAQTL010000001">
    <property type="protein sequence ID" value="NID16703.1"/>
    <property type="molecule type" value="Genomic_DNA"/>
</dbReference>
<dbReference type="PRINTS" id="PR00344">
    <property type="entry name" value="BCTRLSENSOR"/>
</dbReference>
<evidence type="ECO:0000256" key="7">
    <source>
        <dbReference type="SAM" id="MobiDB-lite"/>
    </source>
</evidence>
<organism evidence="9 10">
    <name type="scientific">Luteibacter yeojuensis</name>
    <dbReference type="NCBI Taxonomy" id="345309"/>
    <lineage>
        <taxon>Bacteria</taxon>
        <taxon>Pseudomonadati</taxon>
        <taxon>Pseudomonadota</taxon>
        <taxon>Gammaproteobacteria</taxon>
        <taxon>Lysobacterales</taxon>
        <taxon>Rhodanobacteraceae</taxon>
        <taxon>Luteibacter</taxon>
    </lineage>
</organism>
<dbReference type="GO" id="GO:0000155">
    <property type="term" value="F:phosphorelay sensor kinase activity"/>
    <property type="evidence" value="ECO:0007669"/>
    <property type="project" value="InterPro"/>
</dbReference>
<dbReference type="PANTHER" id="PTHR43711:SF1">
    <property type="entry name" value="HISTIDINE KINASE 1"/>
    <property type="match status" value="1"/>
</dbReference>
<feature type="domain" description="Histidine kinase" evidence="8">
    <location>
        <begin position="32"/>
        <end position="254"/>
    </location>
</feature>
<dbReference type="Proteomes" id="UP000518878">
    <property type="component" value="Unassembled WGS sequence"/>
</dbReference>
<dbReference type="InterPro" id="IPR003594">
    <property type="entry name" value="HATPase_dom"/>
</dbReference>
<comment type="caution">
    <text evidence="9">The sequence shown here is derived from an EMBL/GenBank/DDBJ whole genome shotgun (WGS) entry which is preliminary data.</text>
</comment>
<accession>A0A7X5QWG5</accession>
<dbReference type="Pfam" id="PF00512">
    <property type="entry name" value="HisKA"/>
    <property type="match status" value="1"/>
</dbReference>
<keyword evidence="10" id="KW-1185">Reference proteome</keyword>
<gene>
    <name evidence="9" type="ORF">HBF32_14615</name>
</gene>
<dbReference type="EC" id="2.7.13.3" evidence="2"/>
<keyword evidence="6" id="KW-0902">Two-component regulatory system</keyword>
<keyword evidence="5 9" id="KW-0418">Kinase</keyword>
<evidence type="ECO:0000256" key="1">
    <source>
        <dbReference type="ARBA" id="ARBA00000085"/>
    </source>
</evidence>
<dbReference type="CDD" id="cd00082">
    <property type="entry name" value="HisKA"/>
    <property type="match status" value="1"/>
</dbReference>
<evidence type="ECO:0000256" key="4">
    <source>
        <dbReference type="ARBA" id="ARBA00022679"/>
    </source>
</evidence>
<protein>
    <recommendedName>
        <fullName evidence="2">histidine kinase</fullName>
        <ecNumber evidence="2">2.7.13.3</ecNumber>
    </recommendedName>
</protein>
<dbReference type="CDD" id="cd00075">
    <property type="entry name" value="HATPase"/>
    <property type="match status" value="1"/>
</dbReference>
<reference evidence="9 10" key="1">
    <citation type="journal article" date="2006" name="Int. J. Syst. Evol. Microbiol.">
        <title>Dyella yeojuensis sp. nov., isolated from greenhouse soil in Korea.</title>
        <authorList>
            <person name="Kim B.Y."/>
            <person name="Weon H.Y."/>
            <person name="Lee K.H."/>
            <person name="Seok S.J."/>
            <person name="Kwon S.W."/>
            <person name="Go S.J."/>
            <person name="Stackebrandt E."/>
        </authorList>
    </citation>
    <scope>NUCLEOTIDE SEQUENCE [LARGE SCALE GENOMIC DNA]</scope>
    <source>
        <strain evidence="9 10">DSM 17673</strain>
    </source>
</reference>
<proteinExistence type="predicted"/>
<comment type="catalytic activity">
    <reaction evidence="1">
        <text>ATP + protein L-histidine = ADP + protein N-phospho-L-histidine.</text>
        <dbReference type="EC" id="2.7.13.3"/>
    </reaction>
</comment>